<proteinExistence type="predicted"/>
<dbReference type="OrthoDB" id="5624640at2"/>
<accession>A0A095TRK2</accession>
<dbReference type="STRING" id="1177154.Y5S_01931"/>
<organism evidence="1 2">
    <name type="scientific">Alcanivorax nanhaiticus</name>
    <dbReference type="NCBI Taxonomy" id="1177154"/>
    <lineage>
        <taxon>Bacteria</taxon>
        <taxon>Pseudomonadati</taxon>
        <taxon>Pseudomonadota</taxon>
        <taxon>Gammaproteobacteria</taxon>
        <taxon>Oceanospirillales</taxon>
        <taxon>Alcanivoracaceae</taxon>
        <taxon>Alcanivorax</taxon>
    </lineage>
</organism>
<dbReference type="PATRIC" id="fig|1177154.3.peg.1964"/>
<evidence type="ECO:0000313" key="2">
    <source>
        <dbReference type="Proteomes" id="UP000029444"/>
    </source>
</evidence>
<dbReference type="RefSeq" id="WP_035232526.1">
    <property type="nucleotide sequence ID" value="NZ_ARXV01000006.1"/>
</dbReference>
<sequence>MKRVMMVWCVLVLTACGGGGGSNSDDSPASSNEAKGVYRGATDTGRTLLAVVLDSGESYFFLGAEGGGYDAVEGLVHGVATAARGSLSIAPARRFYLDGDGEPVLAVSVEATYVQGQYLTGQVVDDQGEAMGFTSAPDGDVVANLDDLEGVYAGGFDTVAGTQFTTIEVGADGALTGRVSVEAYCSFSGAVVPKAEGMAFNLSISFDDPDCLYDGQTLGGILFHDRENERIYIAALKSDRSAGVFFYGGYPR</sequence>
<protein>
    <recommendedName>
        <fullName evidence="3">Lipoprotein</fullName>
    </recommendedName>
</protein>
<comment type="caution">
    <text evidence="1">The sequence shown here is derived from an EMBL/GenBank/DDBJ whole genome shotgun (WGS) entry which is preliminary data.</text>
</comment>
<reference evidence="1 2" key="1">
    <citation type="submission" date="2012-09" db="EMBL/GenBank/DDBJ databases">
        <title>Genome Sequence of alkane-degrading Bacterium Alcanivorax sp. 19-m-6.</title>
        <authorList>
            <person name="Lai Q."/>
            <person name="Shao Z."/>
        </authorList>
    </citation>
    <scope>NUCLEOTIDE SEQUENCE [LARGE SCALE GENOMIC DNA]</scope>
    <source>
        <strain evidence="1 2">19-m-6</strain>
    </source>
</reference>
<gene>
    <name evidence="1" type="ORF">Y5S_01931</name>
</gene>
<keyword evidence="2" id="KW-1185">Reference proteome</keyword>
<evidence type="ECO:0000313" key="1">
    <source>
        <dbReference type="EMBL" id="KGD65023.1"/>
    </source>
</evidence>
<dbReference type="EMBL" id="ARXV01000006">
    <property type="protein sequence ID" value="KGD65023.1"/>
    <property type="molecule type" value="Genomic_DNA"/>
</dbReference>
<evidence type="ECO:0008006" key="3">
    <source>
        <dbReference type="Google" id="ProtNLM"/>
    </source>
</evidence>
<dbReference type="Proteomes" id="UP000029444">
    <property type="component" value="Unassembled WGS sequence"/>
</dbReference>
<name>A0A095TRK2_9GAMM</name>
<dbReference type="eggNOG" id="ENOG5032WUU">
    <property type="taxonomic scope" value="Bacteria"/>
</dbReference>
<dbReference type="PROSITE" id="PS51257">
    <property type="entry name" value="PROKAR_LIPOPROTEIN"/>
    <property type="match status" value="1"/>
</dbReference>
<dbReference type="AlphaFoldDB" id="A0A095TRK2"/>